<evidence type="ECO:0000256" key="1">
    <source>
        <dbReference type="SAM" id="MobiDB-lite"/>
    </source>
</evidence>
<feature type="domain" description="FACT complex subunit SPT16 C-terminal" evidence="2">
    <location>
        <begin position="55"/>
        <end position="94"/>
    </location>
</feature>
<sequence length="214" mass="24988">MLSKSWPTDVESEESDEDSEYSEYSEDSVTEGFEDLKYAPYIYDYYANAKCVLIEEELASSEESGKDWSDLEREAAEADKERADYQDEYADSKNTNKRPGGSFNNRSPSKHHKSDKDKNRHSSSKSSSKHRHSSSNHKDNHKDNHKSKSHDKHSDLESRKKSGNLVKFLEFSHVLQTRIHNFYIQYYKSHISSSEYTPQIYFNTFVPFLLKIDM</sequence>
<dbReference type="InterPro" id="IPR048969">
    <property type="entry name" value="FACT_SPT16_C"/>
</dbReference>
<gene>
    <name evidence="3" type="ORF">TCEB3V08_LOCUS5974</name>
</gene>
<feature type="region of interest" description="Disordered" evidence="1">
    <location>
        <begin position="1"/>
        <end position="30"/>
    </location>
</feature>
<feature type="compositionally biased region" description="Basic and acidic residues" evidence="1">
    <location>
        <begin position="63"/>
        <end position="85"/>
    </location>
</feature>
<evidence type="ECO:0000259" key="2">
    <source>
        <dbReference type="Pfam" id="PF21091"/>
    </source>
</evidence>
<evidence type="ECO:0000313" key="3">
    <source>
        <dbReference type="EMBL" id="CAD7401370.1"/>
    </source>
</evidence>
<reference evidence="3" key="1">
    <citation type="submission" date="2020-11" db="EMBL/GenBank/DDBJ databases">
        <authorList>
            <person name="Tran Van P."/>
        </authorList>
    </citation>
    <scope>NUCLEOTIDE SEQUENCE</scope>
</reference>
<organism evidence="3">
    <name type="scientific">Timema cristinae</name>
    <name type="common">Walking stick</name>
    <dbReference type="NCBI Taxonomy" id="61476"/>
    <lineage>
        <taxon>Eukaryota</taxon>
        <taxon>Metazoa</taxon>
        <taxon>Ecdysozoa</taxon>
        <taxon>Arthropoda</taxon>
        <taxon>Hexapoda</taxon>
        <taxon>Insecta</taxon>
        <taxon>Pterygota</taxon>
        <taxon>Neoptera</taxon>
        <taxon>Polyneoptera</taxon>
        <taxon>Phasmatodea</taxon>
        <taxon>Timematodea</taxon>
        <taxon>Timematoidea</taxon>
        <taxon>Timematidae</taxon>
        <taxon>Timema</taxon>
    </lineage>
</organism>
<feature type="region of interest" description="Disordered" evidence="1">
    <location>
        <begin position="58"/>
        <end position="159"/>
    </location>
</feature>
<accession>A0A7R9GYE2</accession>
<name>A0A7R9GYE2_TIMCR</name>
<dbReference type="AlphaFoldDB" id="A0A7R9GYE2"/>
<dbReference type="EMBL" id="OC318294">
    <property type="protein sequence ID" value="CAD7401370.1"/>
    <property type="molecule type" value="Genomic_DNA"/>
</dbReference>
<proteinExistence type="predicted"/>
<dbReference type="Pfam" id="PF21091">
    <property type="entry name" value="SPT16_C"/>
    <property type="match status" value="1"/>
</dbReference>
<feature type="compositionally biased region" description="Basic residues" evidence="1">
    <location>
        <begin position="121"/>
        <end position="135"/>
    </location>
</feature>
<protein>
    <recommendedName>
        <fullName evidence="2">FACT complex subunit SPT16 C-terminal domain-containing protein</fullName>
    </recommendedName>
</protein>
<feature type="compositionally biased region" description="Acidic residues" evidence="1">
    <location>
        <begin position="10"/>
        <end position="30"/>
    </location>
</feature>